<dbReference type="InterPro" id="IPR038729">
    <property type="entry name" value="Rad50/SbcC_AAA"/>
</dbReference>
<feature type="coiled-coil region" evidence="4">
    <location>
        <begin position="398"/>
        <end position="475"/>
    </location>
</feature>
<evidence type="ECO:0000259" key="5">
    <source>
        <dbReference type="Pfam" id="PF13476"/>
    </source>
</evidence>
<feature type="coiled-coil region" evidence="4">
    <location>
        <begin position="215"/>
        <end position="288"/>
    </location>
</feature>
<feature type="domain" description="Rad50/SbcC-type AAA" evidence="5">
    <location>
        <begin position="6"/>
        <end position="256"/>
    </location>
</feature>
<dbReference type="OrthoDB" id="9795626at2"/>
<dbReference type="Proteomes" id="UP000276770">
    <property type="component" value="Unassembled WGS sequence"/>
</dbReference>
<comment type="similarity">
    <text evidence="1">Belongs to the SMC family. SbcC subfamily.</text>
</comment>
<evidence type="ECO:0000256" key="3">
    <source>
        <dbReference type="ARBA" id="ARBA00013368"/>
    </source>
</evidence>
<dbReference type="Pfam" id="PF13476">
    <property type="entry name" value="AAA_23"/>
    <property type="match status" value="1"/>
</dbReference>
<proteinExistence type="inferred from homology"/>
<dbReference type="Gene3D" id="3.40.50.300">
    <property type="entry name" value="P-loop containing nucleotide triphosphate hydrolases"/>
    <property type="match status" value="2"/>
</dbReference>
<dbReference type="SUPFAM" id="SSF52540">
    <property type="entry name" value="P-loop containing nucleoside triphosphate hydrolases"/>
    <property type="match status" value="2"/>
</dbReference>
<reference evidence="6 7" key="1">
    <citation type="submission" date="2018-10" db="EMBL/GenBank/DDBJ databases">
        <title>Falsibacillus sp. genome draft.</title>
        <authorList>
            <person name="Shi S."/>
        </authorList>
    </citation>
    <scope>NUCLEOTIDE SEQUENCE [LARGE SCALE GENOMIC DNA]</scope>
    <source>
        <strain evidence="6 7">GY 10110</strain>
    </source>
</reference>
<dbReference type="PANTHER" id="PTHR32114">
    <property type="entry name" value="ABC TRANSPORTER ABCH.3"/>
    <property type="match status" value="1"/>
</dbReference>
<sequence length="664" mass="76564">MIIQALELQNFRQYYGSQQLEFAYSDEGRIVTVILGDNGRGKTGIYRAIMFALFGDLKLMQDSDEAEITLVNLKALKENPSQTEARVTVKFLHDQETYEISRSLVAGQIGSQVKEQLKDQKLVHLESGKEWTTSKDILLKLQEIVDERVKHYFFFDGERIERLTRVSRQQKDEISMGIKNLLKIDEVLKSRDVLRLLMKKSKKELGQFSKGEYKKALMELEKKELEQLNIQEDEKAKAKLLVKMENDLTLIDQQLKEYETLKVLFRERDELEEQIKKADVLITDKTEHLKIYNEYLPMLAGEDHLYHVQSSLKNELSADNLSGISSDFVAKLIEDMRCICGTDLERNNEQYYQLEQLKSSIADFEENRSAHELQTSIRSLFSYLSKRQSTIDYQLTEIRALQYEKEESQVKLEQLNKRLSSSSEGHVQSLNDQRTSLIKAIAETEGLMKRFKENLATIEEEIGTLNNQLKDLKRKSGVRDQLLDKHDILERSVASMDGLIKRFEAEMIEELESATQQNLNYLLDAAGQSMIKRVGIQKDFSIEVYNAFDQPFLANISQGQRQVLSLSFITALAQTAGGDKALEMPLLMDTPFGRLSEMHQRNLIEYLPQICSQWILLVTDREFGEEEKAIFEESDAIGKYYELESTEPGVTMIREMQPAMKGGI</sequence>
<evidence type="ECO:0000256" key="2">
    <source>
        <dbReference type="ARBA" id="ARBA00011322"/>
    </source>
</evidence>
<dbReference type="GO" id="GO:0016887">
    <property type="term" value="F:ATP hydrolysis activity"/>
    <property type="evidence" value="ECO:0007669"/>
    <property type="project" value="InterPro"/>
</dbReference>
<keyword evidence="7" id="KW-1185">Reference proteome</keyword>
<evidence type="ECO:0000256" key="1">
    <source>
        <dbReference type="ARBA" id="ARBA00006930"/>
    </source>
</evidence>
<dbReference type="PANTHER" id="PTHR32114:SF2">
    <property type="entry name" value="ABC TRANSPORTER ABCH.3"/>
    <property type="match status" value="1"/>
</dbReference>
<evidence type="ECO:0000256" key="4">
    <source>
        <dbReference type="SAM" id="Coils"/>
    </source>
</evidence>
<evidence type="ECO:0000313" key="7">
    <source>
        <dbReference type="Proteomes" id="UP000276770"/>
    </source>
</evidence>
<keyword evidence="4" id="KW-0175">Coiled coil</keyword>
<comment type="subunit">
    <text evidence="2">Heterodimer of SbcC and SbcD.</text>
</comment>
<dbReference type="RefSeq" id="WP_121681795.1">
    <property type="nucleotide sequence ID" value="NZ_RCVZ01000013.1"/>
</dbReference>
<evidence type="ECO:0000313" key="6">
    <source>
        <dbReference type="EMBL" id="RLQ93625.1"/>
    </source>
</evidence>
<dbReference type="InterPro" id="IPR027417">
    <property type="entry name" value="P-loop_NTPase"/>
</dbReference>
<dbReference type="EMBL" id="RCVZ01000013">
    <property type="protein sequence ID" value="RLQ93625.1"/>
    <property type="molecule type" value="Genomic_DNA"/>
</dbReference>
<comment type="caution">
    <text evidence="6">The sequence shown here is derived from an EMBL/GenBank/DDBJ whole genome shotgun (WGS) entry which is preliminary data.</text>
</comment>
<organism evidence="6 7">
    <name type="scientific">Falsibacillus albus</name>
    <dbReference type="NCBI Taxonomy" id="2478915"/>
    <lineage>
        <taxon>Bacteria</taxon>
        <taxon>Bacillati</taxon>
        <taxon>Bacillota</taxon>
        <taxon>Bacilli</taxon>
        <taxon>Bacillales</taxon>
        <taxon>Bacillaceae</taxon>
        <taxon>Falsibacillus</taxon>
    </lineage>
</organism>
<protein>
    <recommendedName>
        <fullName evidence="3">Nuclease SbcCD subunit C</fullName>
    </recommendedName>
</protein>
<accession>A0A3L7JTM3</accession>
<dbReference type="GO" id="GO:0006302">
    <property type="term" value="P:double-strand break repair"/>
    <property type="evidence" value="ECO:0007669"/>
    <property type="project" value="InterPro"/>
</dbReference>
<gene>
    <name evidence="6" type="ORF">D9X91_16710</name>
</gene>
<name>A0A3L7JTM3_9BACI</name>
<dbReference type="AlphaFoldDB" id="A0A3L7JTM3"/>